<reference evidence="2 3" key="1">
    <citation type="submission" date="2023-11" db="EMBL/GenBank/DDBJ databases">
        <title>Gilvimarinus fulvus sp. nov., isolated from the surface of Kelp.</title>
        <authorList>
            <person name="Sun Y.Y."/>
            <person name="Gong Y."/>
            <person name="Du Z.J."/>
        </authorList>
    </citation>
    <scope>NUCLEOTIDE SEQUENCE [LARGE SCALE GENOMIC DNA]</scope>
    <source>
        <strain evidence="2 3">SDUM040013</strain>
    </source>
</reference>
<organism evidence="2 3">
    <name type="scientific">Gilvimarinus gilvus</name>
    <dbReference type="NCBI Taxonomy" id="3058038"/>
    <lineage>
        <taxon>Bacteria</taxon>
        <taxon>Pseudomonadati</taxon>
        <taxon>Pseudomonadota</taxon>
        <taxon>Gammaproteobacteria</taxon>
        <taxon>Cellvibrionales</taxon>
        <taxon>Cellvibrionaceae</taxon>
        <taxon>Gilvimarinus</taxon>
    </lineage>
</organism>
<keyword evidence="3" id="KW-1185">Reference proteome</keyword>
<evidence type="ECO:0000313" key="3">
    <source>
        <dbReference type="Proteomes" id="UP001273505"/>
    </source>
</evidence>
<dbReference type="EMBL" id="JAXAFO010000025">
    <property type="protein sequence ID" value="MDX6850479.1"/>
    <property type="molecule type" value="Genomic_DNA"/>
</dbReference>
<comment type="caution">
    <text evidence="2">The sequence shown here is derived from an EMBL/GenBank/DDBJ whole genome shotgun (WGS) entry which is preliminary data.</text>
</comment>
<dbReference type="InterPro" id="IPR025657">
    <property type="entry name" value="RadC_JAB"/>
</dbReference>
<proteinExistence type="predicted"/>
<dbReference type="Pfam" id="PF04002">
    <property type="entry name" value="RadC"/>
    <property type="match status" value="1"/>
</dbReference>
<dbReference type="Gene3D" id="3.40.140.10">
    <property type="entry name" value="Cytidine Deaminase, domain 2"/>
    <property type="match status" value="1"/>
</dbReference>
<evidence type="ECO:0000313" key="2">
    <source>
        <dbReference type="EMBL" id="MDX6850479.1"/>
    </source>
</evidence>
<feature type="domain" description="RadC-like JAB" evidence="1">
    <location>
        <begin position="15"/>
        <end position="122"/>
    </location>
</feature>
<gene>
    <name evidence="2" type="ORF">SCD92_13995</name>
</gene>
<dbReference type="Proteomes" id="UP001273505">
    <property type="component" value="Unassembled WGS sequence"/>
</dbReference>
<sequence length="153" mass="17533">MSYDRYKKIDKRRVIDSPKKAIAYVKAHSIKTRERMLFCLYLDDNLQPCFFDAYPDEMQMETATAQRDILRKAIQLGIEKVVIVTMLDLENSQVGDPLQDQYELVEALNVAGIEALDHVIMTPVGFMEATRSVITSVKRSWRKVRRLPAPAAA</sequence>
<protein>
    <submittedName>
        <fullName evidence="2">JAB domain-containing protein</fullName>
    </submittedName>
</protein>
<name>A0ABU4S595_9GAMM</name>
<accession>A0ABU4S595</accession>
<dbReference type="RefSeq" id="WP_302722230.1">
    <property type="nucleotide sequence ID" value="NZ_JAULRU010000514.1"/>
</dbReference>
<evidence type="ECO:0000259" key="1">
    <source>
        <dbReference type="Pfam" id="PF04002"/>
    </source>
</evidence>